<feature type="transmembrane region" description="Helical" evidence="1">
    <location>
        <begin position="169"/>
        <end position="187"/>
    </location>
</feature>
<keyword evidence="1" id="KW-1133">Transmembrane helix</keyword>
<name>A0A517DSC1_9FIRM</name>
<feature type="transmembrane region" description="Helical" evidence="1">
    <location>
        <begin position="7"/>
        <end position="29"/>
    </location>
</feature>
<evidence type="ECO:0000256" key="1">
    <source>
        <dbReference type="SAM" id="Phobius"/>
    </source>
</evidence>
<dbReference type="EMBL" id="CP036259">
    <property type="protein sequence ID" value="QDR80198.1"/>
    <property type="molecule type" value="Genomic_DNA"/>
</dbReference>
<protein>
    <submittedName>
        <fullName evidence="2">Uncharacterized protein</fullName>
    </submittedName>
</protein>
<gene>
    <name evidence="2" type="ORF">SPTER_15160</name>
</gene>
<proteinExistence type="predicted"/>
<keyword evidence="1" id="KW-0812">Transmembrane</keyword>
<keyword evidence="1" id="KW-0472">Membrane</keyword>
<feature type="transmembrane region" description="Helical" evidence="1">
    <location>
        <begin position="35"/>
        <end position="61"/>
    </location>
</feature>
<feature type="transmembrane region" description="Helical" evidence="1">
    <location>
        <begin position="73"/>
        <end position="106"/>
    </location>
</feature>
<organism evidence="2 3">
    <name type="scientific">Sporomusa termitida</name>
    <dbReference type="NCBI Taxonomy" id="2377"/>
    <lineage>
        <taxon>Bacteria</taxon>
        <taxon>Bacillati</taxon>
        <taxon>Bacillota</taxon>
        <taxon>Negativicutes</taxon>
        <taxon>Selenomonadales</taxon>
        <taxon>Sporomusaceae</taxon>
        <taxon>Sporomusa</taxon>
    </lineage>
</organism>
<feature type="transmembrane region" description="Helical" evidence="1">
    <location>
        <begin position="142"/>
        <end position="163"/>
    </location>
</feature>
<dbReference type="KEGG" id="sted:SPTER_15160"/>
<feature type="transmembrane region" description="Helical" evidence="1">
    <location>
        <begin position="112"/>
        <end position="130"/>
    </location>
</feature>
<evidence type="ECO:0000313" key="2">
    <source>
        <dbReference type="EMBL" id="QDR80198.1"/>
    </source>
</evidence>
<dbReference type="Proteomes" id="UP000320776">
    <property type="component" value="Chromosome"/>
</dbReference>
<sequence length="459" mass="51424">MEIISALSVPIMILNMFGGIIAGIWLIIIGKWAPVGIAIATALVSSFVIGFAMLPAMIFSIPAAKMINKGTGFIGYFLFFCSSVYVFGVLWYWSIFIFGVYVSYIGPGGTGIIPLMIMAYSVATAPVGHLASKESDSPATMIATFCTMVGCMVFMLSLIFNIHPETGNLVFIGIMALGVFAQLIMIVQVSTAMKIDECSDYIEHPCIPKTKEDVFAERYEHEQSKEYPNISIDFSDIPLMEEEYAKWKYHKEIATQNKKQITTNDVSFNSNELPLQLDKPKPLELIDLFWVCALQEAGTTLYENIATSPSISGKIIWESNQGATNVLKAYSLISLKKVYLTTNSDMPSPQTWDILIYINKVIISQNRSPFAINQELFGEWTKLSIKNYLTYQGVPYKVKLENGSFDHGAKLLELDFDKSRLWLIYMWSFGANGKLGNIRIIIYPSEQLAKQDEIWSDIN</sequence>
<keyword evidence="3" id="KW-1185">Reference proteome</keyword>
<reference evidence="2 3" key="1">
    <citation type="submission" date="2019-02" db="EMBL/GenBank/DDBJ databases">
        <title>Closed genome of Sporomusa termitida DSM 4440.</title>
        <authorList>
            <person name="Poehlein A."/>
            <person name="Daniel R."/>
        </authorList>
    </citation>
    <scope>NUCLEOTIDE SEQUENCE [LARGE SCALE GENOMIC DNA]</scope>
    <source>
        <strain evidence="2 3">DSM 4440</strain>
    </source>
</reference>
<evidence type="ECO:0000313" key="3">
    <source>
        <dbReference type="Proteomes" id="UP000320776"/>
    </source>
</evidence>
<accession>A0A517DSC1</accession>
<dbReference type="OrthoDB" id="9256024at2"/>
<dbReference type="AlphaFoldDB" id="A0A517DSC1"/>
<dbReference type="RefSeq" id="WP_144349771.1">
    <property type="nucleotide sequence ID" value="NZ_CP036259.1"/>
</dbReference>